<feature type="compositionally biased region" description="Basic residues" evidence="1">
    <location>
        <begin position="282"/>
        <end position="300"/>
    </location>
</feature>
<evidence type="ECO:0000313" key="2">
    <source>
        <dbReference type="EMBL" id="CAG8472606.1"/>
    </source>
</evidence>
<evidence type="ECO:0000313" key="3">
    <source>
        <dbReference type="Proteomes" id="UP000789739"/>
    </source>
</evidence>
<protein>
    <submittedName>
        <fullName evidence="2">2629_t:CDS:1</fullName>
    </submittedName>
</protein>
<dbReference type="AlphaFoldDB" id="A0A9N8W6F2"/>
<reference evidence="2" key="1">
    <citation type="submission" date="2021-06" db="EMBL/GenBank/DDBJ databases">
        <authorList>
            <person name="Kallberg Y."/>
            <person name="Tangrot J."/>
            <person name="Rosling A."/>
        </authorList>
    </citation>
    <scope>NUCLEOTIDE SEQUENCE</scope>
    <source>
        <strain evidence="2">BR232B</strain>
    </source>
</reference>
<gene>
    <name evidence="2" type="ORF">PBRASI_LOCUS1146</name>
</gene>
<name>A0A9N8W6F2_9GLOM</name>
<proteinExistence type="predicted"/>
<keyword evidence="3" id="KW-1185">Reference proteome</keyword>
<dbReference type="EMBL" id="CAJVPI010000069">
    <property type="protein sequence ID" value="CAG8472606.1"/>
    <property type="molecule type" value="Genomic_DNA"/>
</dbReference>
<comment type="caution">
    <text evidence="2">The sequence shown here is derived from an EMBL/GenBank/DDBJ whole genome shotgun (WGS) entry which is preliminary data.</text>
</comment>
<feature type="region of interest" description="Disordered" evidence="1">
    <location>
        <begin position="282"/>
        <end position="321"/>
    </location>
</feature>
<organism evidence="2 3">
    <name type="scientific">Paraglomus brasilianum</name>
    <dbReference type="NCBI Taxonomy" id="144538"/>
    <lineage>
        <taxon>Eukaryota</taxon>
        <taxon>Fungi</taxon>
        <taxon>Fungi incertae sedis</taxon>
        <taxon>Mucoromycota</taxon>
        <taxon>Glomeromycotina</taxon>
        <taxon>Glomeromycetes</taxon>
        <taxon>Paraglomerales</taxon>
        <taxon>Paraglomeraceae</taxon>
        <taxon>Paraglomus</taxon>
    </lineage>
</organism>
<sequence length="321" mass="36290">MTQVQSILPGMRESAFNHFVKSFVRSAVSEITFFKSDNTPKDGVVFMRTETGALYACETIVILRPQHTSNSKQHNSNIKRGILLKDEDIEEDEDDKDSSEIHSTKSVSDRGSVASAETVPSPRTSPPPRKRPRYQKQRLASIRELCSHGMLERIQSLGTIAAQRKRQFTFKATLPTDEQLREAYMTFVMSDNRPKQYIEAARLHELVLKSSLTVRKQASVLRMGVGTWKSCKKQVARMAEVVKYCGVDLDEDIPPKTFWRVAPVKIGESGDDIVNVANNYKRRNGRRGGKTGRVRKKGRALMRDVDSNDDGKDEVITIEDD</sequence>
<evidence type="ECO:0000256" key="1">
    <source>
        <dbReference type="SAM" id="MobiDB-lite"/>
    </source>
</evidence>
<dbReference type="OrthoDB" id="10430823at2759"/>
<feature type="compositionally biased region" description="Basic and acidic residues" evidence="1">
    <location>
        <begin position="301"/>
        <end position="315"/>
    </location>
</feature>
<dbReference type="Proteomes" id="UP000789739">
    <property type="component" value="Unassembled WGS sequence"/>
</dbReference>
<feature type="region of interest" description="Disordered" evidence="1">
    <location>
        <begin position="90"/>
        <end position="136"/>
    </location>
</feature>
<accession>A0A9N8W6F2</accession>